<sequence>MLKFLEPFCLAYQDKEEKIRVVARETNEELRTFKADPAEAFDVEAILSIARRQISNEWEATRIEALHRILLALLNRHRTE</sequence>
<name>A0AAN9FGC2_CROPI</name>
<comment type="caution">
    <text evidence="1">The sequence shown here is derived from an EMBL/GenBank/DDBJ whole genome shotgun (WGS) entry which is preliminary data.</text>
</comment>
<dbReference type="GO" id="GO:0010008">
    <property type="term" value="C:endosome membrane"/>
    <property type="evidence" value="ECO:0007669"/>
    <property type="project" value="TreeGrafter"/>
</dbReference>
<dbReference type="AlphaFoldDB" id="A0AAN9FGC2"/>
<gene>
    <name evidence="1" type="ORF">RIF29_14121</name>
</gene>
<proteinExistence type="predicted"/>
<dbReference type="PANTHER" id="PTHR16023:SF0">
    <property type="entry name" value="PROTEIN VAC14 HOMOLOG"/>
    <property type="match status" value="1"/>
</dbReference>
<organism evidence="1 2">
    <name type="scientific">Crotalaria pallida</name>
    <name type="common">Smooth rattlebox</name>
    <name type="synonym">Crotalaria striata</name>
    <dbReference type="NCBI Taxonomy" id="3830"/>
    <lineage>
        <taxon>Eukaryota</taxon>
        <taxon>Viridiplantae</taxon>
        <taxon>Streptophyta</taxon>
        <taxon>Embryophyta</taxon>
        <taxon>Tracheophyta</taxon>
        <taxon>Spermatophyta</taxon>
        <taxon>Magnoliopsida</taxon>
        <taxon>eudicotyledons</taxon>
        <taxon>Gunneridae</taxon>
        <taxon>Pentapetalae</taxon>
        <taxon>rosids</taxon>
        <taxon>fabids</taxon>
        <taxon>Fabales</taxon>
        <taxon>Fabaceae</taxon>
        <taxon>Papilionoideae</taxon>
        <taxon>50 kb inversion clade</taxon>
        <taxon>genistoids sensu lato</taxon>
        <taxon>core genistoids</taxon>
        <taxon>Crotalarieae</taxon>
        <taxon>Crotalaria</taxon>
    </lineage>
</organism>
<dbReference type="EMBL" id="JAYWIO010000003">
    <property type="protein sequence ID" value="KAK7273075.1"/>
    <property type="molecule type" value="Genomic_DNA"/>
</dbReference>
<accession>A0AAN9FGC2</accession>
<protein>
    <submittedName>
        <fullName evidence="1">Uncharacterized protein</fullName>
    </submittedName>
</protein>
<dbReference type="Proteomes" id="UP001372338">
    <property type="component" value="Unassembled WGS sequence"/>
</dbReference>
<dbReference type="GO" id="GO:0070772">
    <property type="term" value="C:PAS complex"/>
    <property type="evidence" value="ECO:0007669"/>
    <property type="project" value="InterPro"/>
</dbReference>
<dbReference type="GO" id="GO:0006661">
    <property type="term" value="P:phosphatidylinositol biosynthetic process"/>
    <property type="evidence" value="ECO:0007669"/>
    <property type="project" value="InterPro"/>
</dbReference>
<evidence type="ECO:0000313" key="1">
    <source>
        <dbReference type="EMBL" id="KAK7273075.1"/>
    </source>
</evidence>
<keyword evidence="2" id="KW-1185">Reference proteome</keyword>
<dbReference type="InterPro" id="IPR026825">
    <property type="entry name" value="Vac14"/>
</dbReference>
<reference evidence="1 2" key="1">
    <citation type="submission" date="2024-01" db="EMBL/GenBank/DDBJ databases">
        <title>The genomes of 5 underutilized Papilionoideae crops provide insights into root nodulation and disease resistanc.</title>
        <authorList>
            <person name="Yuan L."/>
        </authorList>
    </citation>
    <scope>NUCLEOTIDE SEQUENCE [LARGE SCALE GENOMIC DNA]</scope>
    <source>
        <strain evidence="1">ZHUSHIDOU_FW_LH</strain>
        <tissue evidence="1">Leaf</tissue>
    </source>
</reference>
<evidence type="ECO:0000313" key="2">
    <source>
        <dbReference type="Proteomes" id="UP001372338"/>
    </source>
</evidence>
<dbReference type="PANTHER" id="PTHR16023">
    <property type="entry name" value="TAX1 BINDING PROTEIN-RELATED"/>
    <property type="match status" value="1"/>
</dbReference>